<gene>
    <name evidence="2" type="ORF">Sradi_3308800</name>
</gene>
<proteinExistence type="predicted"/>
<dbReference type="PANTHER" id="PTHR24559:SF444">
    <property type="entry name" value="REVERSE TRANSCRIPTASE DOMAIN-CONTAINING PROTEIN"/>
    <property type="match status" value="1"/>
</dbReference>
<dbReference type="Gene3D" id="3.30.70.270">
    <property type="match status" value="2"/>
</dbReference>
<comment type="caution">
    <text evidence="2">The sequence shown here is derived from an EMBL/GenBank/DDBJ whole genome shotgun (WGS) entry which is preliminary data.</text>
</comment>
<dbReference type="EMBL" id="JACGWJ010000014">
    <property type="protein sequence ID" value="KAL0373931.1"/>
    <property type="molecule type" value="Genomic_DNA"/>
</dbReference>
<dbReference type="InterPro" id="IPR043502">
    <property type="entry name" value="DNA/RNA_pol_sf"/>
</dbReference>
<dbReference type="InterPro" id="IPR043128">
    <property type="entry name" value="Rev_trsase/Diguanyl_cyclase"/>
</dbReference>
<dbReference type="PANTHER" id="PTHR24559">
    <property type="entry name" value="TRANSPOSON TY3-I GAG-POL POLYPROTEIN"/>
    <property type="match status" value="1"/>
</dbReference>
<evidence type="ECO:0000259" key="1">
    <source>
        <dbReference type="Pfam" id="PF00078"/>
    </source>
</evidence>
<dbReference type="FunFam" id="3.30.70.270:FF:000020">
    <property type="entry name" value="Transposon Tf2-6 polyprotein-like Protein"/>
    <property type="match status" value="1"/>
</dbReference>
<dbReference type="CDD" id="cd01647">
    <property type="entry name" value="RT_LTR"/>
    <property type="match status" value="1"/>
</dbReference>
<dbReference type="FunFam" id="3.30.70.270:FF:000003">
    <property type="entry name" value="Transposon Ty3-G Gag-Pol polyprotein"/>
    <property type="match status" value="1"/>
</dbReference>
<accession>A0AAW2R2Q7</accession>
<feature type="domain" description="Reverse transcriptase" evidence="1">
    <location>
        <begin position="36"/>
        <end position="187"/>
    </location>
</feature>
<dbReference type="Gene3D" id="3.10.10.10">
    <property type="entry name" value="HIV Type 1 Reverse Transcriptase, subunit A, domain 1"/>
    <property type="match status" value="1"/>
</dbReference>
<dbReference type="SUPFAM" id="SSF56672">
    <property type="entry name" value="DNA/RNA polymerases"/>
    <property type="match status" value="1"/>
</dbReference>
<reference evidence="2" key="1">
    <citation type="submission" date="2020-06" db="EMBL/GenBank/DDBJ databases">
        <authorList>
            <person name="Li T."/>
            <person name="Hu X."/>
            <person name="Zhang T."/>
            <person name="Song X."/>
            <person name="Zhang H."/>
            <person name="Dai N."/>
            <person name="Sheng W."/>
            <person name="Hou X."/>
            <person name="Wei L."/>
        </authorList>
    </citation>
    <scope>NUCLEOTIDE SEQUENCE</scope>
    <source>
        <strain evidence="2">G02</strain>
        <tissue evidence="2">Leaf</tissue>
    </source>
</reference>
<dbReference type="Pfam" id="PF00078">
    <property type="entry name" value="RVT_1"/>
    <property type="match status" value="1"/>
</dbReference>
<reference evidence="2" key="2">
    <citation type="journal article" date="2024" name="Plant">
        <title>Genomic evolution and insights into agronomic trait innovations of Sesamum species.</title>
        <authorList>
            <person name="Miao H."/>
            <person name="Wang L."/>
            <person name="Qu L."/>
            <person name="Liu H."/>
            <person name="Sun Y."/>
            <person name="Le M."/>
            <person name="Wang Q."/>
            <person name="Wei S."/>
            <person name="Zheng Y."/>
            <person name="Lin W."/>
            <person name="Duan Y."/>
            <person name="Cao H."/>
            <person name="Xiong S."/>
            <person name="Wang X."/>
            <person name="Wei L."/>
            <person name="Li C."/>
            <person name="Ma Q."/>
            <person name="Ju M."/>
            <person name="Zhao R."/>
            <person name="Li G."/>
            <person name="Mu C."/>
            <person name="Tian Q."/>
            <person name="Mei H."/>
            <person name="Zhang T."/>
            <person name="Gao T."/>
            <person name="Zhang H."/>
        </authorList>
    </citation>
    <scope>NUCLEOTIDE SEQUENCE</scope>
    <source>
        <strain evidence="2">G02</strain>
    </source>
</reference>
<dbReference type="InterPro" id="IPR000477">
    <property type="entry name" value="RT_dom"/>
</dbReference>
<dbReference type="AlphaFoldDB" id="A0AAW2R2Q7"/>
<sequence>MAPAELGELKTQLQELLDKKQVRPSVSPWSAPMLFVKKKDGSLRLSIDYRDLNKVTIKNKYPLHPIDDLFDQLKGAKVFSKIDFRSEYHELKIKADDISKTTFRTRYEHYEFLVMPYGLTNAPTAFMGLMNRFVVVFIDDILAYLPSEQEHEEHLRIILQTLKEKQLYAKLNKCEFWLKSVAFLGHINFRRRCDGGPRKVEAIVDWPRPTNVGQVHSFLGLAGDYRKFVEGFSKIAMPQTRLTQKRVKFEWDSACGREFY</sequence>
<organism evidence="2">
    <name type="scientific">Sesamum radiatum</name>
    <name type="common">Black benniseed</name>
    <dbReference type="NCBI Taxonomy" id="300843"/>
    <lineage>
        <taxon>Eukaryota</taxon>
        <taxon>Viridiplantae</taxon>
        <taxon>Streptophyta</taxon>
        <taxon>Embryophyta</taxon>
        <taxon>Tracheophyta</taxon>
        <taxon>Spermatophyta</taxon>
        <taxon>Magnoliopsida</taxon>
        <taxon>eudicotyledons</taxon>
        <taxon>Gunneridae</taxon>
        <taxon>Pentapetalae</taxon>
        <taxon>asterids</taxon>
        <taxon>lamiids</taxon>
        <taxon>Lamiales</taxon>
        <taxon>Pedaliaceae</taxon>
        <taxon>Sesamum</taxon>
    </lineage>
</organism>
<name>A0AAW2R2Q7_SESRA</name>
<evidence type="ECO:0000313" key="2">
    <source>
        <dbReference type="EMBL" id="KAL0373931.1"/>
    </source>
</evidence>
<dbReference type="InterPro" id="IPR053134">
    <property type="entry name" value="RNA-dir_DNA_polymerase"/>
</dbReference>
<protein>
    <submittedName>
        <fullName evidence="2">Transposon Ty3-G Gag-Pol polyprotein</fullName>
    </submittedName>
</protein>